<gene>
    <name evidence="1" type="ORF">SCHPADRAFT_901860</name>
</gene>
<evidence type="ECO:0000313" key="2">
    <source>
        <dbReference type="Proteomes" id="UP000053477"/>
    </source>
</evidence>
<accession>A0A0H2SG67</accession>
<dbReference type="InParanoid" id="A0A0H2SG67"/>
<reference evidence="1 2" key="1">
    <citation type="submission" date="2015-04" db="EMBL/GenBank/DDBJ databases">
        <title>Complete genome sequence of Schizopora paradoxa KUC8140, a cosmopolitan wood degrader in East Asia.</title>
        <authorList>
            <consortium name="DOE Joint Genome Institute"/>
            <person name="Min B."/>
            <person name="Park H."/>
            <person name="Jang Y."/>
            <person name="Kim J.-J."/>
            <person name="Kim K.H."/>
            <person name="Pangilinan J."/>
            <person name="Lipzen A."/>
            <person name="Riley R."/>
            <person name="Grigoriev I.V."/>
            <person name="Spatafora J.W."/>
            <person name="Choi I.-G."/>
        </authorList>
    </citation>
    <scope>NUCLEOTIDE SEQUENCE [LARGE SCALE GENOMIC DNA]</scope>
    <source>
        <strain evidence="1 2">KUC8140</strain>
    </source>
</reference>
<dbReference type="EMBL" id="KQ085921">
    <property type="protein sequence ID" value="KLO16041.1"/>
    <property type="molecule type" value="Genomic_DNA"/>
</dbReference>
<proteinExistence type="predicted"/>
<keyword evidence="2" id="KW-1185">Reference proteome</keyword>
<name>A0A0H2SG67_9AGAM</name>
<dbReference type="Proteomes" id="UP000053477">
    <property type="component" value="Unassembled WGS sequence"/>
</dbReference>
<sequence length="64" mass="7398">MDIMSNVACRQMPVIQNDIRVPCQIEYDNYYRDLDGSSITSRSMDRLALQPLRSHGITQHLMAE</sequence>
<organism evidence="1 2">
    <name type="scientific">Schizopora paradoxa</name>
    <dbReference type="NCBI Taxonomy" id="27342"/>
    <lineage>
        <taxon>Eukaryota</taxon>
        <taxon>Fungi</taxon>
        <taxon>Dikarya</taxon>
        <taxon>Basidiomycota</taxon>
        <taxon>Agaricomycotina</taxon>
        <taxon>Agaricomycetes</taxon>
        <taxon>Hymenochaetales</taxon>
        <taxon>Schizoporaceae</taxon>
        <taxon>Schizopora</taxon>
    </lineage>
</organism>
<protein>
    <submittedName>
        <fullName evidence="1">Uncharacterized protein</fullName>
    </submittedName>
</protein>
<evidence type="ECO:0000313" key="1">
    <source>
        <dbReference type="EMBL" id="KLO16041.1"/>
    </source>
</evidence>
<dbReference type="AlphaFoldDB" id="A0A0H2SG67"/>